<dbReference type="GO" id="GO:0008234">
    <property type="term" value="F:cysteine-type peptidase activity"/>
    <property type="evidence" value="ECO:0007669"/>
    <property type="project" value="UniProtKB-KW"/>
</dbReference>
<dbReference type="PATRIC" id="fig|1590.268.peg.998"/>
<gene>
    <name evidence="6" type="ORF">LPJSA22_01166</name>
</gene>
<name>A0A1A0DK67_LACPN</name>
<dbReference type="PANTHER" id="PTHR47053:SF1">
    <property type="entry name" value="MUREIN DD-ENDOPEPTIDASE MEPH-RELATED"/>
    <property type="match status" value="1"/>
</dbReference>
<dbReference type="Pfam" id="PF00877">
    <property type="entry name" value="NLPC_P60"/>
    <property type="match status" value="1"/>
</dbReference>
<dbReference type="GO" id="GO:0006508">
    <property type="term" value="P:proteolysis"/>
    <property type="evidence" value="ECO:0007669"/>
    <property type="project" value="UniProtKB-KW"/>
</dbReference>
<evidence type="ECO:0000259" key="5">
    <source>
        <dbReference type="PROSITE" id="PS51935"/>
    </source>
</evidence>
<evidence type="ECO:0000256" key="3">
    <source>
        <dbReference type="ARBA" id="ARBA00022801"/>
    </source>
</evidence>
<comment type="similarity">
    <text evidence="1">Belongs to the peptidase C40 family.</text>
</comment>
<evidence type="ECO:0000256" key="4">
    <source>
        <dbReference type="ARBA" id="ARBA00022807"/>
    </source>
</evidence>
<dbReference type="EMBL" id="MCOL01000001">
    <property type="protein sequence ID" value="ODO61209.1"/>
    <property type="molecule type" value="Genomic_DNA"/>
</dbReference>
<keyword evidence="3" id="KW-0378">Hydrolase</keyword>
<dbReference type="InterPro" id="IPR038765">
    <property type="entry name" value="Papain-like_cys_pep_sf"/>
</dbReference>
<proteinExistence type="inferred from homology"/>
<keyword evidence="4" id="KW-0788">Thiol protease</keyword>
<dbReference type="InterPro" id="IPR000064">
    <property type="entry name" value="NLP_P60_dom"/>
</dbReference>
<keyword evidence="2" id="KW-0645">Protease</keyword>
<sequence length="263" mass="29271">MMGSALLNEMDMGIFGEEIHMKQRLITLIVAILGLTVELWQAPNVDASSTNRVIKTTNLTKSAYLTKNTQGGFYNMSGAANNLKIQSRGTLRQYGNTTWFVTQQRQIRLANNTTANYYFVTSANTRVRGWVKTGSLKKSTRSFTNLYNVAKSKLGHRYVYGAVGPNTFDCSGYTKYVFQQAAQKTLPRVAQAQYRQYPKISKQRAQKGDLVFFGSGTGSISHVGIYVGGGKMIDAQDNGVKNEKVYVPWWHAVGYSRPVNFGA</sequence>
<dbReference type="Proteomes" id="UP000094892">
    <property type="component" value="Unassembled WGS sequence"/>
</dbReference>
<dbReference type="Gene3D" id="3.90.1720.10">
    <property type="entry name" value="endopeptidase domain like (from Nostoc punctiforme)"/>
    <property type="match status" value="1"/>
</dbReference>
<evidence type="ECO:0000256" key="2">
    <source>
        <dbReference type="ARBA" id="ARBA00022670"/>
    </source>
</evidence>
<comment type="caution">
    <text evidence="6">The sequence shown here is derived from an EMBL/GenBank/DDBJ whole genome shotgun (WGS) entry which is preliminary data.</text>
</comment>
<accession>A0A1A0DK67</accession>
<dbReference type="PROSITE" id="PS51935">
    <property type="entry name" value="NLPC_P60"/>
    <property type="match status" value="1"/>
</dbReference>
<dbReference type="PANTHER" id="PTHR47053">
    <property type="entry name" value="MUREIN DD-ENDOPEPTIDASE MEPH-RELATED"/>
    <property type="match status" value="1"/>
</dbReference>
<evidence type="ECO:0000256" key="1">
    <source>
        <dbReference type="ARBA" id="ARBA00007074"/>
    </source>
</evidence>
<dbReference type="InterPro" id="IPR051202">
    <property type="entry name" value="Peptidase_C40"/>
</dbReference>
<dbReference type="SUPFAM" id="SSF54001">
    <property type="entry name" value="Cysteine proteinases"/>
    <property type="match status" value="1"/>
</dbReference>
<organism evidence="6 7">
    <name type="scientific">Lactiplantibacillus plantarum</name>
    <name type="common">Lactobacillus plantarum</name>
    <dbReference type="NCBI Taxonomy" id="1590"/>
    <lineage>
        <taxon>Bacteria</taxon>
        <taxon>Bacillati</taxon>
        <taxon>Bacillota</taxon>
        <taxon>Bacilli</taxon>
        <taxon>Lactobacillales</taxon>
        <taxon>Lactobacillaceae</taxon>
        <taxon>Lactiplantibacillus</taxon>
    </lineage>
</organism>
<evidence type="ECO:0000313" key="7">
    <source>
        <dbReference type="Proteomes" id="UP000094892"/>
    </source>
</evidence>
<evidence type="ECO:0000313" key="6">
    <source>
        <dbReference type="EMBL" id="ODO61209.1"/>
    </source>
</evidence>
<reference evidence="6 7" key="1">
    <citation type="submission" date="2016-08" db="EMBL/GenBank/DDBJ databases">
        <title>Genome sequencing of Lactobacillus plantarum JSA22, isolated from fermented soybean paste.</title>
        <authorList>
            <person name="Choi H.S."/>
        </authorList>
    </citation>
    <scope>NUCLEOTIDE SEQUENCE [LARGE SCALE GENOMIC DNA]</scope>
    <source>
        <strain evidence="6 7">JSA22</strain>
    </source>
</reference>
<dbReference type="AlphaFoldDB" id="A0A1A0DK67"/>
<protein>
    <submittedName>
        <fullName evidence="6">Putative endopeptidase p60</fullName>
    </submittedName>
</protein>
<feature type="domain" description="NlpC/P60" evidence="5">
    <location>
        <begin position="140"/>
        <end position="260"/>
    </location>
</feature>